<sequence>MADDPERDLLPVKDGGPYEDVYSPHVSKLDRKSLEDRYLRLLMDNENLKKESHKQQEKIKNMLQAHGNILCLKSCKGGQHCECHKKGCEVPVDSVAIKQSQQLSQEVMRLNEEIRIMEQELESQREQHNLRVAELEEELANNIANEERLKIAKNVEMIQLQRSLQQQASQLTANFAKTQVLEREVVRLQQELEASQQENDDLQNQLAKERQKLIDYRHDLQKMDTDRLSIRELEEQVRDLQVTHLEEVLLHEQCECSSLKQKLEEMKQVAAQNETLVGKEKDLQFQVKELESALEVERKEKNSALKILNGNQVKVQNNQQNSDLENELRGKILHLEAKLNEVLNERTEIAQNLKEEKEQVEILKNNQSDLIEKLLDLQTRHSKIEEQLVAVKQLPKESEEKSDQMICTCSQRRVIPPRIPSLEESRSAHKILTVQPVEVSNDAEISHSCTESSVSTSALTENKLYAEPENEEAMKNEIIDDIIKSILAKSESKIPADTEKLTSEHEDTVDESLRMDLPELETVSGEEGISSAADLEESRTDTANKIDVYRELEKCRELLKVQYNLTSLYKKE</sequence>
<feature type="region of interest" description="Disordered" evidence="2">
    <location>
        <begin position="1"/>
        <end position="24"/>
    </location>
</feature>
<reference evidence="3" key="1">
    <citation type="journal article" date="2023" name="IScience">
        <title>Live-bearing cockroach genome reveals convergent evolutionary mechanisms linked to viviparity in insects and beyond.</title>
        <authorList>
            <person name="Fouks B."/>
            <person name="Harrison M.C."/>
            <person name="Mikhailova A.A."/>
            <person name="Marchal E."/>
            <person name="English S."/>
            <person name="Carruthers M."/>
            <person name="Jennings E.C."/>
            <person name="Chiamaka E.L."/>
            <person name="Frigard R.A."/>
            <person name="Pippel M."/>
            <person name="Attardo G.M."/>
            <person name="Benoit J.B."/>
            <person name="Bornberg-Bauer E."/>
            <person name="Tobe S.S."/>
        </authorList>
    </citation>
    <scope>NUCLEOTIDE SEQUENCE</scope>
    <source>
        <strain evidence="3">Stay&amp;Tobe</strain>
    </source>
</reference>
<dbReference type="PANTHER" id="PTHR14240">
    <property type="entry name" value="RETINITIS PIGMENTOSA GTPASE REGULATOR-INTERACTING PROTEIN"/>
    <property type="match status" value="1"/>
</dbReference>
<comment type="caution">
    <text evidence="3">The sequence shown here is derived from an EMBL/GenBank/DDBJ whole genome shotgun (WGS) entry which is preliminary data.</text>
</comment>
<evidence type="ECO:0000256" key="2">
    <source>
        <dbReference type="SAM" id="MobiDB-lite"/>
    </source>
</evidence>
<gene>
    <name evidence="3" type="ORF">L9F63_000151</name>
</gene>
<feature type="coiled-coil region" evidence="1">
    <location>
        <begin position="178"/>
        <end position="243"/>
    </location>
</feature>
<dbReference type="AlphaFoldDB" id="A0AAD8AMY8"/>
<accession>A0AAD8AMY8</accession>
<protein>
    <submittedName>
        <fullName evidence="3">Uncharacterized protein</fullName>
    </submittedName>
</protein>
<keyword evidence="1" id="KW-0175">Coiled coil</keyword>
<dbReference type="InterPro" id="IPR031139">
    <property type="entry name" value="RPGRIP1_fam"/>
</dbReference>
<keyword evidence="4" id="KW-1185">Reference proteome</keyword>
<organism evidence="3 4">
    <name type="scientific">Diploptera punctata</name>
    <name type="common">Pacific beetle cockroach</name>
    <dbReference type="NCBI Taxonomy" id="6984"/>
    <lineage>
        <taxon>Eukaryota</taxon>
        <taxon>Metazoa</taxon>
        <taxon>Ecdysozoa</taxon>
        <taxon>Arthropoda</taxon>
        <taxon>Hexapoda</taxon>
        <taxon>Insecta</taxon>
        <taxon>Pterygota</taxon>
        <taxon>Neoptera</taxon>
        <taxon>Polyneoptera</taxon>
        <taxon>Dictyoptera</taxon>
        <taxon>Blattodea</taxon>
        <taxon>Blaberoidea</taxon>
        <taxon>Blaberidae</taxon>
        <taxon>Diplopterinae</taxon>
        <taxon>Diploptera</taxon>
    </lineage>
</organism>
<evidence type="ECO:0000313" key="3">
    <source>
        <dbReference type="EMBL" id="KAJ9601680.1"/>
    </source>
</evidence>
<evidence type="ECO:0000313" key="4">
    <source>
        <dbReference type="Proteomes" id="UP001233999"/>
    </source>
</evidence>
<evidence type="ECO:0000256" key="1">
    <source>
        <dbReference type="SAM" id="Coils"/>
    </source>
</evidence>
<feature type="non-terminal residue" evidence="3">
    <location>
        <position position="1"/>
    </location>
</feature>
<feature type="coiled-coil region" evidence="1">
    <location>
        <begin position="31"/>
        <end position="65"/>
    </location>
</feature>
<dbReference type="Proteomes" id="UP001233999">
    <property type="component" value="Unassembled WGS sequence"/>
</dbReference>
<feature type="coiled-coil region" evidence="1">
    <location>
        <begin position="280"/>
        <end position="380"/>
    </location>
</feature>
<proteinExistence type="predicted"/>
<dbReference type="GO" id="GO:0035869">
    <property type="term" value="C:ciliary transition zone"/>
    <property type="evidence" value="ECO:0007669"/>
    <property type="project" value="TreeGrafter"/>
</dbReference>
<reference evidence="3" key="2">
    <citation type="submission" date="2023-05" db="EMBL/GenBank/DDBJ databases">
        <authorList>
            <person name="Fouks B."/>
        </authorList>
    </citation>
    <scope>NUCLEOTIDE SEQUENCE</scope>
    <source>
        <strain evidence="3">Stay&amp;Tobe</strain>
        <tissue evidence="3">Testes</tissue>
    </source>
</reference>
<feature type="coiled-coil region" evidence="1">
    <location>
        <begin position="100"/>
        <end position="152"/>
    </location>
</feature>
<dbReference type="PANTHER" id="PTHR14240:SF1">
    <property type="entry name" value="PROTEIN FANTOM-RELATED"/>
    <property type="match status" value="1"/>
</dbReference>
<name>A0AAD8AMY8_DIPPU</name>
<dbReference type="EMBL" id="JASPKZ010000005">
    <property type="protein sequence ID" value="KAJ9601680.1"/>
    <property type="molecule type" value="Genomic_DNA"/>
</dbReference>
<dbReference type="GO" id="GO:1905515">
    <property type="term" value="P:non-motile cilium assembly"/>
    <property type="evidence" value="ECO:0007669"/>
    <property type="project" value="TreeGrafter"/>
</dbReference>